<dbReference type="Proteomes" id="UP000256774">
    <property type="component" value="Unassembled WGS sequence"/>
</dbReference>
<evidence type="ECO:0000256" key="4">
    <source>
        <dbReference type="ARBA" id="ARBA00022795"/>
    </source>
</evidence>
<comment type="similarity">
    <text evidence="1">Belongs to the FlgM family.</text>
</comment>
<comment type="caution">
    <text evidence="11">The sequence shown here is derived from an EMBL/GenBank/DDBJ whole genome shotgun (WGS) entry which is preliminary data.</text>
</comment>
<feature type="region of interest" description="Disordered" evidence="9">
    <location>
        <begin position="1"/>
        <end position="65"/>
    </location>
</feature>
<accession>A0A3E0H1K1</accession>
<dbReference type="GO" id="GO:0045892">
    <property type="term" value="P:negative regulation of DNA-templated transcription"/>
    <property type="evidence" value="ECO:0007669"/>
    <property type="project" value="InterPro"/>
</dbReference>
<name>A0A3E0H1K1_9GAMM</name>
<evidence type="ECO:0000256" key="6">
    <source>
        <dbReference type="ARBA" id="ARBA00023163"/>
    </source>
</evidence>
<dbReference type="InterPro" id="IPR035890">
    <property type="entry name" value="Anti-sigma-28_factor_FlgM_sf"/>
</dbReference>
<protein>
    <recommendedName>
        <fullName evidence="2">Negative regulator of flagellin synthesis</fullName>
    </recommendedName>
    <alternativeName>
        <fullName evidence="8">Anti-sigma-28 factor</fullName>
    </alternativeName>
</protein>
<keyword evidence="12" id="KW-1185">Reference proteome</keyword>
<sequence>MVDNISSLPPKRLDVARNEATKSTDALRESRAAEASARTEDTKATSHSASNSLVDRAKAAAHEAPEIDRQKVDDIKLAIARGEFQVNPKAVAQAFVSMTLNATRA</sequence>
<evidence type="ECO:0000256" key="9">
    <source>
        <dbReference type="SAM" id="MobiDB-lite"/>
    </source>
</evidence>
<evidence type="ECO:0000313" key="12">
    <source>
        <dbReference type="Proteomes" id="UP000256774"/>
    </source>
</evidence>
<feature type="compositionally biased region" description="Basic and acidic residues" evidence="9">
    <location>
        <begin position="55"/>
        <end position="65"/>
    </location>
</feature>
<evidence type="ECO:0000256" key="7">
    <source>
        <dbReference type="ARBA" id="ARBA00024739"/>
    </source>
</evidence>
<keyword evidence="5" id="KW-0805">Transcription regulation</keyword>
<proteinExistence type="inferred from homology"/>
<dbReference type="InterPro" id="IPR007412">
    <property type="entry name" value="FlgM"/>
</dbReference>
<organism evidence="11 12">
    <name type="scientific">Paraperlucidibaca baekdonensis</name>
    <dbReference type="NCBI Taxonomy" id="748120"/>
    <lineage>
        <taxon>Bacteria</taxon>
        <taxon>Pseudomonadati</taxon>
        <taxon>Pseudomonadota</taxon>
        <taxon>Gammaproteobacteria</taxon>
        <taxon>Moraxellales</taxon>
        <taxon>Moraxellaceae</taxon>
        <taxon>Paraperlucidibaca</taxon>
    </lineage>
</organism>
<dbReference type="NCBIfam" id="TIGR03824">
    <property type="entry name" value="FlgM_jcvi"/>
    <property type="match status" value="1"/>
</dbReference>
<evidence type="ECO:0000256" key="2">
    <source>
        <dbReference type="ARBA" id="ARBA00017823"/>
    </source>
</evidence>
<feature type="compositionally biased region" description="Basic and acidic residues" evidence="9">
    <location>
        <begin position="11"/>
        <end position="44"/>
    </location>
</feature>
<reference evidence="11 12" key="1">
    <citation type="submission" date="2018-08" db="EMBL/GenBank/DDBJ databases">
        <title>Genomic Encyclopedia of Type Strains, Phase IV (KMG-IV): sequencing the most valuable type-strain genomes for metagenomic binning, comparative biology and taxonomic classification.</title>
        <authorList>
            <person name="Goeker M."/>
        </authorList>
    </citation>
    <scope>NUCLEOTIDE SEQUENCE [LARGE SCALE GENOMIC DNA]</scope>
    <source>
        <strain evidence="11 12">DSM 26022</strain>
    </source>
</reference>
<dbReference type="OrthoDB" id="5739939at2"/>
<dbReference type="AlphaFoldDB" id="A0A3E0H1K1"/>
<dbReference type="GO" id="GO:0044781">
    <property type="term" value="P:bacterial-type flagellum organization"/>
    <property type="evidence" value="ECO:0007669"/>
    <property type="project" value="UniProtKB-KW"/>
</dbReference>
<evidence type="ECO:0000259" key="10">
    <source>
        <dbReference type="Pfam" id="PF04316"/>
    </source>
</evidence>
<dbReference type="RefSeq" id="WP_116208692.1">
    <property type="nucleotide sequence ID" value="NZ_QUNR01000004.1"/>
</dbReference>
<evidence type="ECO:0000256" key="3">
    <source>
        <dbReference type="ARBA" id="ARBA00022491"/>
    </source>
</evidence>
<gene>
    <name evidence="11" type="ORF">DFR26_1872</name>
</gene>
<keyword evidence="4" id="KW-1005">Bacterial flagellum biogenesis</keyword>
<dbReference type="EMBL" id="QUNR01000004">
    <property type="protein sequence ID" value="REH36736.1"/>
    <property type="molecule type" value="Genomic_DNA"/>
</dbReference>
<keyword evidence="6" id="KW-0804">Transcription</keyword>
<evidence type="ECO:0000256" key="8">
    <source>
        <dbReference type="ARBA" id="ARBA00030117"/>
    </source>
</evidence>
<comment type="function">
    <text evidence="7">Responsible for the coupling of flagellin expression to flagellar assembly by preventing expression of the flagellin genes when a component of the middle class of proteins is defective. It negatively regulates flagellar genes by inhibiting the activity of FliA by directly binding to FliA.</text>
</comment>
<dbReference type="InterPro" id="IPR031316">
    <property type="entry name" value="FlgM_C"/>
</dbReference>
<dbReference type="SUPFAM" id="SSF101498">
    <property type="entry name" value="Anti-sigma factor FlgM"/>
    <property type="match status" value="1"/>
</dbReference>
<evidence type="ECO:0000256" key="1">
    <source>
        <dbReference type="ARBA" id="ARBA00005322"/>
    </source>
</evidence>
<dbReference type="Pfam" id="PF04316">
    <property type="entry name" value="FlgM"/>
    <property type="match status" value="1"/>
</dbReference>
<evidence type="ECO:0000256" key="5">
    <source>
        <dbReference type="ARBA" id="ARBA00023015"/>
    </source>
</evidence>
<evidence type="ECO:0000313" key="11">
    <source>
        <dbReference type="EMBL" id="REH36736.1"/>
    </source>
</evidence>
<keyword evidence="3" id="KW-0678">Repressor</keyword>
<feature type="domain" description="Anti-sigma-28 factor FlgM C-terminal" evidence="10">
    <location>
        <begin position="54"/>
        <end position="94"/>
    </location>
</feature>